<dbReference type="EMBL" id="PNGT01000001">
    <property type="protein sequence ID" value="PMC53125.1"/>
    <property type="molecule type" value="Genomic_DNA"/>
</dbReference>
<organism evidence="1 2">
    <name type="scientific">Gemella sanguinis</name>
    <dbReference type="NCBI Taxonomy" id="84135"/>
    <lineage>
        <taxon>Bacteria</taxon>
        <taxon>Bacillati</taxon>
        <taxon>Bacillota</taxon>
        <taxon>Bacilli</taxon>
        <taxon>Bacillales</taxon>
        <taxon>Gemellaceae</taxon>
        <taxon>Gemella</taxon>
    </lineage>
</organism>
<sequence>MDYVKILKYGKIINLTFYIEHDKPFEIGEKMNEIYDKAYMNGYNWEAFLNYYLEKNSPEVLEGLEIDPEVGIITAYYDNTLENEEKAEKLKNIIIDLIENEDKLYKVLKDEGSKINWD</sequence>
<dbReference type="Pfam" id="PF15595">
    <property type="entry name" value="Imm51"/>
    <property type="match status" value="1"/>
</dbReference>
<proteinExistence type="predicted"/>
<dbReference type="STRING" id="84135.GCA_001052115_01752"/>
<gene>
    <name evidence="1" type="ORF">CJ218_00855</name>
</gene>
<accession>A0A2N6SGR0</accession>
<comment type="caution">
    <text evidence="1">The sequence shown here is derived from an EMBL/GenBank/DDBJ whole genome shotgun (WGS) entry which is preliminary data.</text>
</comment>
<dbReference type="InterPro" id="IPR028956">
    <property type="entry name" value="Imm51"/>
</dbReference>
<protein>
    <submittedName>
        <fullName evidence="1">Uncharacterized protein</fullName>
    </submittedName>
</protein>
<name>A0A2N6SGR0_9BACL</name>
<evidence type="ECO:0000313" key="1">
    <source>
        <dbReference type="EMBL" id="PMC53125.1"/>
    </source>
</evidence>
<dbReference type="OrthoDB" id="8657476at2"/>
<evidence type="ECO:0000313" key="2">
    <source>
        <dbReference type="Proteomes" id="UP000235670"/>
    </source>
</evidence>
<dbReference type="AlphaFoldDB" id="A0A2N6SGR0"/>
<dbReference type="Proteomes" id="UP000235670">
    <property type="component" value="Unassembled WGS sequence"/>
</dbReference>
<reference evidence="1 2" key="1">
    <citation type="submission" date="2017-09" db="EMBL/GenBank/DDBJ databases">
        <title>Bacterial strain isolated from the female urinary microbiota.</title>
        <authorList>
            <person name="Thomas-White K."/>
            <person name="Kumar N."/>
            <person name="Forster S."/>
            <person name="Putonti C."/>
            <person name="Lawley T."/>
            <person name="Wolfe A.J."/>
        </authorList>
    </citation>
    <scope>NUCLEOTIDE SEQUENCE [LARGE SCALE GENOMIC DNA]</scope>
    <source>
        <strain evidence="1 2">UMB0186</strain>
    </source>
</reference>
<dbReference type="RefSeq" id="WP_102189291.1">
    <property type="nucleotide sequence ID" value="NZ_PNGT01000001.1"/>
</dbReference>